<keyword evidence="2" id="KW-0812">Transmembrane</keyword>
<reference evidence="3 4" key="1">
    <citation type="journal article" date="2016" name="Nat. Commun.">
        <title>Thousands of microbial genomes shed light on interconnected biogeochemical processes in an aquifer system.</title>
        <authorList>
            <person name="Anantharaman K."/>
            <person name="Brown C.T."/>
            <person name="Hug L.A."/>
            <person name="Sharon I."/>
            <person name="Castelle C.J."/>
            <person name="Probst A.J."/>
            <person name="Thomas B.C."/>
            <person name="Singh A."/>
            <person name="Wilkins M.J."/>
            <person name="Karaoz U."/>
            <person name="Brodie E.L."/>
            <person name="Williams K.H."/>
            <person name="Hubbard S.S."/>
            <person name="Banfield J.F."/>
        </authorList>
    </citation>
    <scope>NUCLEOTIDE SEQUENCE [LARGE SCALE GENOMIC DNA]</scope>
</reference>
<dbReference type="EMBL" id="MHNZ01000034">
    <property type="protein sequence ID" value="OGZ55328.1"/>
    <property type="molecule type" value="Genomic_DNA"/>
</dbReference>
<feature type="transmembrane region" description="Helical" evidence="2">
    <location>
        <begin position="29"/>
        <end position="49"/>
    </location>
</feature>
<evidence type="ECO:0000313" key="3">
    <source>
        <dbReference type="EMBL" id="OGZ55328.1"/>
    </source>
</evidence>
<name>A0A1G2H001_9BACT</name>
<dbReference type="STRING" id="1802129.A3J04_03780"/>
<evidence type="ECO:0008006" key="5">
    <source>
        <dbReference type="Google" id="ProtNLM"/>
    </source>
</evidence>
<dbReference type="AlphaFoldDB" id="A0A1G2H001"/>
<evidence type="ECO:0000256" key="2">
    <source>
        <dbReference type="SAM" id="Phobius"/>
    </source>
</evidence>
<dbReference type="Proteomes" id="UP000177954">
    <property type="component" value="Unassembled WGS sequence"/>
</dbReference>
<evidence type="ECO:0000313" key="4">
    <source>
        <dbReference type="Proteomes" id="UP000177954"/>
    </source>
</evidence>
<feature type="region of interest" description="Disordered" evidence="1">
    <location>
        <begin position="1"/>
        <end position="25"/>
    </location>
</feature>
<feature type="compositionally biased region" description="Low complexity" evidence="1">
    <location>
        <begin position="1"/>
        <end position="11"/>
    </location>
</feature>
<gene>
    <name evidence="3" type="ORF">A3J04_03780</name>
</gene>
<sequence length="221" mass="24395">MAEAPKTQKTQTPPPSPQKRSGPDQGDEFDLVIIILIIIFLVLSFSGAVVESSYNIARIPFIYNTILVLKVISGSVGVLSLIGIGYVVSHLRPYRIHHGESDNSFAYETALPETKSHAYAYEWNALKNRLEMASDADAALIIIDADALADRILQEAGLPGETMGDRLIALGEQKFKNIDDFWMAHKVRNQIAHGGTGGVTYSDALYALERYERAFKELDVI</sequence>
<evidence type="ECO:0000256" key="1">
    <source>
        <dbReference type="SAM" id="MobiDB-lite"/>
    </source>
</evidence>
<organism evidence="3 4">
    <name type="scientific">Candidatus Ryanbacteria bacterium RIFCSPLOWO2_02_FULL_47_14</name>
    <dbReference type="NCBI Taxonomy" id="1802129"/>
    <lineage>
        <taxon>Bacteria</taxon>
        <taxon>Candidatus Ryaniibacteriota</taxon>
    </lineage>
</organism>
<keyword evidence="2" id="KW-1133">Transmembrane helix</keyword>
<accession>A0A1G2H001</accession>
<comment type="caution">
    <text evidence="3">The sequence shown here is derived from an EMBL/GenBank/DDBJ whole genome shotgun (WGS) entry which is preliminary data.</text>
</comment>
<protein>
    <recommendedName>
        <fullName evidence="5">DUF4145 domain-containing protein</fullName>
    </recommendedName>
</protein>
<feature type="transmembrane region" description="Helical" evidence="2">
    <location>
        <begin position="61"/>
        <end position="88"/>
    </location>
</feature>
<keyword evidence="2" id="KW-0472">Membrane</keyword>
<proteinExistence type="predicted"/>